<dbReference type="AlphaFoldDB" id="A0A545TLN6"/>
<dbReference type="Proteomes" id="UP000319732">
    <property type="component" value="Unassembled WGS sequence"/>
</dbReference>
<evidence type="ECO:0000313" key="3">
    <source>
        <dbReference type="Proteomes" id="UP000319732"/>
    </source>
</evidence>
<sequence length="427" mass="48144">MCDWPEAINHACIKNYILLFIFTEWFKFNTPAQFIKTIKAAIKTTLFDVGERMSIASYTTALLVTAGLLLHCPPVLAGGKLGLNHIWSRLADLNGELGSVESAEFSPDSRYIVSGTKFDNSVRIFRTADGHQLWEHTLAQEIERVAWTRDGRQVCSVSEDGMLNVFDVDTGRIVFSHEHGNGIDGLSASHDGKYLVTGRERINGKGVSKVFRTGDWSLVKELPHPGTVNELDFSSDDKYLAAAGDFHVRIWRVSDWKLHKEIKLDKKHYFTDAKHIYINTRFNPDDSLLAVGATQGYVYFIDVDTGEIIRRMNKSGQKTETVEWTKDGRYFLVAGHGSSIDFFKVEHILNRDIGNDAIPYALRAPVTDSLEYMDFNAAGTLLTTAHQDGTVQLWTFMSDDPLINQRRHRQVRAEQDAKAKKAGKKVE</sequence>
<dbReference type="OrthoDB" id="6195244at2"/>
<gene>
    <name evidence="2" type="ORF">FKG94_13720</name>
</gene>
<comment type="caution">
    <text evidence="2">The sequence shown here is derived from an EMBL/GenBank/DDBJ whole genome shotgun (WGS) entry which is preliminary data.</text>
</comment>
<dbReference type="PANTHER" id="PTHR19879">
    <property type="entry name" value="TRANSCRIPTION INITIATION FACTOR TFIID"/>
    <property type="match status" value="1"/>
</dbReference>
<dbReference type="Pfam" id="PF00400">
    <property type="entry name" value="WD40"/>
    <property type="match status" value="2"/>
</dbReference>
<feature type="domain" description="Anaphase-promoting complex subunit 4-like WD40" evidence="1">
    <location>
        <begin position="115"/>
        <end position="181"/>
    </location>
</feature>
<accession>A0A545TLN6</accession>
<evidence type="ECO:0000259" key="1">
    <source>
        <dbReference type="Pfam" id="PF12894"/>
    </source>
</evidence>
<dbReference type="SUPFAM" id="SSF50978">
    <property type="entry name" value="WD40 repeat-like"/>
    <property type="match status" value="1"/>
</dbReference>
<reference evidence="2 3" key="1">
    <citation type="submission" date="2019-06" db="EMBL/GenBank/DDBJ databases">
        <title>Whole genome sequence for Cellvibrionaceae sp. R142.</title>
        <authorList>
            <person name="Wang G."/>
        </authorList>
    </citation>
    <scope>NUCLEOTIDE SEQUENCE [LARGE SCALE GENOMIC DNA]</scope>
    <source>
        <strain evidence="2 3">R142</strain>
    </source>
</reference>
<dbReference type="SMART" id="SM00320">
    <property type="entry name" value="WD40"/>
    <property type="match status" value="6"/>
</dbReference>
<dbReference type="Gene3D" id="2.130.10.10">
    <property type="entry name" value="YVTN repeat-like/Quinoprotein amine dehydrogenase"/>
    <property type="match status" value="2"/>
</dbReference>
<proteinExistence type="predicted"/>
<dbReference type="InterPro" id="IPR024977">
    <property type="entry name" value="Apc4-like_WD40_dom"/>
</dbReference>
<dbReference type="PANTHER" id="PTHR19879:SF9">
    <property type="entry name" value="TRANSCRIPTION INITIATION FACTOR TFIID SUBUNIT 5"/>
    <property type="match status" value="1"/>
</dbReference>
<protein>
    <submittedName>
        <fullName evidence="2">PQQ-binding-like beta-propeller repeat protein</fullName>
    </submittedName>
</protein>
<dbReference type="EMBL" id="VHSG01000013">
    <property type="protein sequence ID" value="TQV78132.1"/>
    <property type="molecule type" value="Genomic_DNA"/>
</dbReference>
<evidence type="ECO:0000313" key="2">
    <source>
        <dbReference type="EMBL" id="TQV78132.1"/>
    </source>
</evidence>
<dbReference type="InterPro" id="IPR036322">
    <property type="entry name" value="WD40_repeat_dom_sf"/>
</dbReference>
<dbReference type="Pfam" id="PF12894">
    <property type="entry name" value="ANAPC4_WD40"/>
    <property type="match status" value="2"/>
</dbReference>
<keyword evidence="3" id="KW-1185">Reference proteome</keyword>
<dbReference type="InterPro" id="IPR001680">
    <property type="entry name" value="WD40_rpt"/>
</dbReference>
<organism evidence="2 3">
    <name type="scientific">Exilibacterium tricleocarpae</name>
    <dbReference type="NCBI Taxonomy" id="2591008"/>
    <lineage>
        <taxon>Bacteria</taxon>
        <taxon>Pseudomonadati</taxon>
        <taxon>Pseudomonadota</taxon>
        <taxon>Gammaproteobacteria</taxon>
        <taxon>Cellvibrionales</taxon>
        <taxon>Cellvibrionaceae</taxon>
        <taxon>Exilibacterium</taxon>
    </lineage>
</organism>
<feature type="domain" description="Anaphase-promoting complex subunit 4-like WD40" evidence="1">
    <location>
        <begin position="281"/>
        <end position="326"/>
    </location>
</feature>
<name>A0A545TLN6_9GAMM</name>
<dbReference type="InterPro" id="IPR015943">
    <property type="entry name" value="WD40/YVTN_repeat-like_dom_sf"/>
</dbReference>